<evidence type="ECO:0000256" key="1">
    <source>
        <dbReference type="SAM" id="MobiDB-lite"/>
    </source>
</evidence>
<feature type="region of interest" description="Disordered" evidence="1">
    <location>
        <begin position="1"/>
        <end position="36"/>
    </location>
</feature>
<evidence type="ECO:0000313" key="2">
    <source>
        <dbReference type="Ensembl" id="ENSVKKP00000018844.1"/>
    </source>
</evidence>
<dbReference type="Ensembl" id="ENSVKKT00000019311.1">
    <property type="protein sequence ID" value="ENSVKKP00000018844.1"/>
    <property type="gene ID" value="ENSVKKG00000012820.1"/>
</dbReference>
<keyword evidence="3" id="KW-1185">Reference proteome</keyword>
<organism evidence="2 3">
    <name type="scientific">Varanus komodoensis</name>
    <name type="common">Komodo dragon</name>
    <dbReference type="NCBI Taxonomy" id="61221"/>
    <lineage>
        <taxon>Eukaryota</taxon>
        <taxon>Metazoa</taxon>
        <taxon>Chordata</taxon>
        <taxon>Craniata</taxon>
        <taxon>Vertebrata</taxon>
        <taxon>Euteleostomi</taxon>
        <taxon>Lepidosauria</taxon>
        <taxon>Squamata</taxon>
        <taxon>Bifurcata</taxon>
        <taxon>Unidentata</taxon>
        <taxon>Episquamata</taxon>
        <taxon>Toxicofera</taxon>
        <taxon>Anguimorpha</taxon>
        <taxon>Paleoanguimorpha</taxon>
        <taxon>Varanoidea</taxon>
        <taxon>Varanidae</taxon>
        <taxon>Varanus</taxon>
    </lineage>
</organism>
<accession>A0A8D2Q4G2</accession>
<evidence type="ECO:0000313" key="3">
    <source>
        <dbReference type="Proteomes" id="UP000694545"/>
    </source>
</evidence>
<name>A0A8D2Q4G2_VARKO</name>
<reference evidence="2" key="2">
    <citation type="submission" date="2025-09" db="UniProtKB">
        <authorList>
            <consortium name="Ensembl"/>
        </authorList>
    </citation>
    <scope>IDENTIFICATION</scope>
</reference>
<reference evidence="2" key="1">
    <citation type="submission" date="2025-08" db="UniProtKB">
        <authorList>
            <consortium name="Ensembl"/>
        </authorList>
    </citation>
    <scope>IDENTIFICATION</scope>
</reference>
<feature type="compositionally biased region" description="Basic and acidic residues" evidence="1">
    <location>
        <begin position="1"/>
        <end position="10"/>
    </location>
</feature>
<proteinExistence type="predicted"/>
<dbReference type="Proteomes" id="UP000694545">
    <property type="component" value="Unplaced"/>
</dbReference>
<sequence length="103" mass="11567">MWDSDSERTPKRARPASPADAFRTPEKPVSAGQAGGLQPRLWDVEQLCTFLWRSGFQDPELLSCFRGEREKPTLACLSGSFPRWDAGSRKTFSSVEISIGWHP</sequence>
<protein>
    <submittedName>
        <fullName evidence="2">Uncharacterized protein</fullName>
    </submittedName>
</protein>
<dbReference type="AlphaFoldDB" id="A0A8D2Q4G2"/>